<dbReference type="InterPro" id="IPR043519">
    <property type="entry name" value="NT_sf"/>
</dbReference>
<evidence type="ECO:0000313" key="2">
    <source>
        <dbReference type="Proteomes" id="UP000615026"/>
    </source>
</evidence>
<evidence type="ECO:0000313" key="1">
    <source>
        <dbReference type="EMBL" id="MBE9067226.1"/>
    </source>
</evidence>
<dbReference type="Proteomes" id="UP000615026">
    <property type="component" value="Unassembled WGS sequence"/>
</dbReference>
<protein>
    <submittedName>
        <fullName evidence="1">Nucleotidyltransferase domain-containing protein</fullName>
    </submittedName>
</protein>
<dbReference type="CDD" id="cd05403">
    <property type="entry name" value="NT_KNTase_like"/>
    <property type="match status" value="1"/>
</dbReference>
<proteinExistence type="predicted"/>
<dbReference type="EMBL" id="JADEXP010000082">
    <property type="protein sequence ID" value="MBE9067226.1"/>
    <property type="molecule type" value="Genomic_DNA"/>
</dbReference>
<name>A0A928ZTF1_LEPEC</name>
<dbReference type="AlphaFoldDB" id="A0A928ZTF1"/>
<dbReference type="SUPFAM" id="SSF81301">
    <property type="entry name" value="Nucleotidyltransferase"/>
    <property type="match status" value="1"/>
</dbReference>
<dbReference type="RefSeq" id="WP_193993193.1">
    <property type="nucleotide sequence ID" value="NZ_JADEXP010000082.1"/>
</dbReference>
<organism evidence="1 2">
    <name type="scientific">Leptolyngbya cf. ectocarpi LEGE 11479</name>
    <dbReference type="NCBI Taxonomy" id="1828722"/>
    <lineage>
        <taxon>Bacteria</taxon>
        <taxon>Bacillati</taxon>
        <taxon>Cyanobacteriota</taxon>
        <taxon>Cyanophyceae</taxon>
        <taxon>Leptolyngbyales</taxon>
        <taxon>Leptolyngbyaceae</taxon>
        <taxon>Leptolyngbya group</taxon>
        <taxon>Leptolyngbya</taxon>
    </lineage>
</organism>
<comment type="caution">
    <text evidence="1">The sequence shown here is derived from an EMBL/GenBank/DDBJ whole genome shotgun (WGS) entry which is preliminary data.</text>
</comment>
<dbReference type="PIRSF" id="PIRSF020217">
    <property type="entry name" value="UCP020217"/>
    <property type="match status" value="1"/>
</dbReference>
<accession>A0A928ZTF1</accession>
<dbReference type="InterPro" id="IPR024700">
    <property type="entry name" value="UCP020217"/>
</dbReference>
<keyword evidence="2" id="KW-1185">Reference proteome</keyword>
<reference evidence="1" key="1">
    <citation type="submission" date="2020-10" db="EMBL/GenBank/DDBJ databases">
        <authorList>
            <person name="Castelo-Branco R."/>
            <person name="Eusebio N."/>
            <person name="Adriana R."/>
            <person name="Vieira A."/>
            <person name="Brugerolle De Fraissinette N."/>
            <person name="Rezende De Castro R."/>
            <person name="Schneider M.P."/>
            <person name="Vasconcelos V."/>
            <person name="Leao P.N."/>
        </authorList>
    </citation>
    <scope>NUCLEOTIDE SEQUENCE</scope>
    <source>
        <strain evidence="1">LEGE 11479</strain>
    </source>
</reference>
<gene>
    <name evidence="1" type="ORF">IQ260_11215</name>
</gene>
<dbReference type="Gene3D" id="3.30.460.10">
    <property type="entry name" value="Beta Polymerase, domain 2"/>
    <property type="match status" value="1"/>
</dbReference>
<sequence>MAKTALELSPEEWKQFSLPQRSITPEVKARWEQAWDLIPKLATLLREEYGAKQVQVFGSAIKLEYFSMTSDIDLAVWDMPASQYFLAATAADELDEAFSVDVVDVRFCRPSLLEVIQAEGIDA</sequence>